<reference evidence="1 2" key="1">
    <citation type="submission" date="2024-01" db="EMBL/GenBank/DDBJ databases">
        <title>The genomes of 5 underutilized Papilionoideae crops provide insights into root nodulation and disease resistanc.</title>
        <authorList>
            <person name="Yuan L."/>
        </authorList>
    </citation>
    <scope>NUCLEOTIDE SEQUENCE [LARGE SCALE GENOMIC DNA]</scope>
    <source>
        <strain evidence="1">ZHUSHIDOU_FW_LH</strain>
        <tissue evidence="1">Leaf</tissue>
    </source>
</reference>
<dbReference type="InterPro" id="IPR007216">
    <property type="entry name" value="CNOT9"/>
</dbReference>
<dbReference type="Pfam" id="PF04078">
    <property type="entry name" value="Rcd1"/>
    <property type="match status" value="1"/>
</dbReference>
<dbReference type="GO" id="GO:0030014">
    <property type="term" value="C:CCR4-NOT complex"/>
    <property type="evidence" value="ECO:0007669"/>
    <property type="project" value="InterPro"/>
</dbReference>
<dbReference type="EMBL" id="JAYWIO010000003">
    <property type="protein sequence ID" value="KAK7276868.1"/>
    <property type="molecule type" value="Genomic_DNA"/>
</dbReference>
<dbReference type="PANTHER" id="PTHR12262">
    <property type="entry name" value="CCR4-NOT TRANSCRIPTION COMPLEX SUBUNIT 9"/>
    <property type="match status" value="1"/>
</dbReference>
<dbReference type="GO" id="GO:0006402">
    <property type="term" value="P:mRNA catabolic process"/>
    <property type="evidence" value="ECO:0007669"/>
    <property type="project" value="InterPro"/>
</dbReference>
<name>A0AAN9FQ38_CROPI</name>
<sequence>MYLYPFLETTNRSGPYELLRLASLGVIGALVQKVVDAKVIAFLTSTEVVPLCLHNMEVGCRLSETVEFTDSYLMVATFIVQQILLDNVGLNHVCASAERFFAVTRSLRIMVAALAEKPSLRLLKSIIRCYLRLSEDPRGVDALRSSLPGMLTDGTFISCLRDDPTTRGWLDQLLHNVGPRAGGGRGGLDRLNYMP</sequence>
<proteinExistence type="predicted"/>
<organism evidence="1 2">
    <name type="scientific">Crotalaria pallida</name>
    <name type="common">Smooth rattlebox</name>
    <name type="synonym">Crotalaria striata</name>
    <dbReference type="NCBI Taxonomy" id="3830"/>
    <lineage>
        <taxon>Eukaryota</taxon>
        <taxon>Viridiplantae</taxon>
        <taxon>Streptophyta</taxon>
        <taxon>Embryophyta</taxon>
        <taxon>Tracheophyta</taxon>
        <taxon>Spermatophyta</taxon>
        <taxon>Magnoliopsida</taxon>
        <taxon>eudicotyledons</taxon>
        <taxon>Gunneridae</taxon>
        <taxon>Pentapetalae</taxon>
        <taxon>rosids</taxon>
        <taxon>fabids</taxon>
        <taxon>Fabales</taxon>
        <taxon>Fabaceae</taxon>
        <taxon>Papilionoideae</taxon>
        <taxon>50 kb inversion clade</taxon>
        <taxon>genistoids sensu lato</taxon>
        <taxon>core genistoids</taxon>
        <taxon>Crotalarieae</taxon>
        <taxon>Crotalaria</taxon>
    </lineage>
</organism>
<dbReference type="Gene3D" id="1.25.10.10">
    <property type="entry name" value="Leucine-rich Repeat Variant"/>
    <property type="match status" value="1"/>
</dbReference>
<evidence type="ECO:0000313" key="1">
    <source>
        <dbReference type="EMBL" id="KAK7276868.1"/>
    </source>
</evidence>
<keyword evidence="2" id="KW-1185">Reference proteome</keyword>
<evidence type="ECO:0000313" key="2">
    <source>
        <dbReference type="Proteomes" id="UP001372338"/>
    </source>
</evidence>
<protein>
    <submittedName>
        <fullName evidence="1">Uncharacterized protein</fullName>
    </submittedName>
</protein>
<dbReference type="Proteomes" id="UP001372338">
    <property type="component" value="Unassembled WGS sequence"/>
</dbReference>
<gene>
    <name evidence="1" type="ORF">RIF29_18014</name>
</gene>
<dbReference type="InterPro" id="IPR011989">
    <property type="entry name" value="ARM-like"/>
</dbReference>
<accession>A0AAN9FQ38</accession>
<comment type="caution">
    <text evidence="1">The sequence shown here is derived from an EMBL/GenBank/DDBJ whole genome shotgun (WGS) entry which is preliminary data.</text>
</comment>
<dbReference type="AlphaFoldDB" id="A0AAN9FQ38"/>